<evidence type="ECO:0000313" key="1">
    <source>
        <dbReference type="EMBL" id="QAY62178.1"/>
    </source>
</evidence>
<dbReference type="Gene3D" id="1.10.287.1060">
    <property type="entry name" value="ESAT-6-like"/>
    <property type="match status" value="1"/>
</dbReference>
<organism evidence="1 2">
    <name type="scientific">Xylanimonas allomyrinae</name>
    <dbReference type="NCBI Taxonomy" id="2509459"/>
    <lineage>
        <taxon>Bacteria</taxon>
        <taxon>Bacillati</taxon>
        <taxon>Actinomycetota</taxon>
        <taxon>Actinomycetes</taxon>
        <taxon>Micrococcales</taxon>
        <taxon>Promicromonosporaceae</taxon>
        <taxon>Xylanimonas</taxon>
    </lineage>
</organism>
<dbReference type="RefSeq" id="WP_129202067.1">
    <property type="nucleotide sequence ID" value="NZ_CP035495.1"/>
</dbReference>
<dbReference type="EMBL" id="CP035495">
    <property type="protein sequence ID" value="QAY62178.1"/>
    <property type="molecule type" value="Genomic_DNA"/>
</dbReference>
<accession>A0A4P6EVX3</accession>
<proteinExistence type="predicted"/>
<dbReference type="AlphaFoldDB" id="A0A4P6EVX3"/>
<protein>
    <recommendedName>
        <fullName evidence="3">WXG100 family type VII secretion target</fullName>
    </recommendedName>
</protein>
<dbReference type="OrthoDB" id="3238340at2"/>
<dbReference type="InterPro" id="IPR036689">
    <property type="entry name" value="ESAT-6-like_sf"/>
</dbReference>
<reference evidence="1 2" key="1">
    <citation type="submission" date="2019-01" db="EMBL/GenBank/DDBJ databases">
        <title>Genome sequencing of strain 2JSPR-7.</title>
        <authorList>
            <person name="Heo J."/>
            <person name="Kim S.-J."/>
            <person name="Kim J.-S."/>
            <person name="Hong S.-B."/>
            <person name="Kwon S.-W."/>
        </authorList>
    </citation>
    <scope>NUCLEOTIDE SEQUENCE [LARGE SCALE GENOMIC DNA]</scope>
    <source>
        <strain evidence="1 2">2JSPR-7</strain>
    </source>
</reference>
<sequence>MSFGYVPCPADALTPPPPVPNDWAQSARMNAGLVIGGIDWVIKFLTGESPLEKWVFKPLAGNWGELDRGAAAWSAAGRAMSTLKDNMNAVKANVGDQWQGQTADAFLALEAEMADNLSDLPSACDEASEMVSALSEAAQAIAEMIATGISELASLAGKAIASLGVPGVGEAAQLYWQPRIAVSLAKWTTKITKAFKKFAELAEKLTGIAKKIYEIVKKIAKIVVKIARMVEDFREKYPEVESAVTIGISAANAGSKTLDAAQKTLAWDGV</sequence>
<name>A0A4P6EVX3_9MICO</name>
<evidence type="ECO:0008006" key="3">
    <source>
        <dbReference type="Google" id="ProtNLM"/>
    </source>
</evidence>
<dbReference type="KEGG" id="xyl:ET495_01560"/>
<dbReference type="SUPFAM" id="SSF140453">
    <property type="entry name" value="EsxAB dimer-like"/>
    <property type="match status" value="1"/>
</dbReference>
<dbReference type="Proteomes" id="UP000291758">
    <property type="component" value="Chromosome"/>
</dbReference>
<evidence type="ECO:0000313" key="2">
    <source>
        <dbReference type="Proteomes" id="UP000291758"/>
    </source>
</evidence>
<keyword evidence="2" id="KW-1185">Reference proteome</keyword>
<gene>
    <name evidence="1" type="ORF">ET495_01560</name>
</gene>